<organism evidence="5 6">
    <name type="scientific">Candidatus Woesebacteria bacterium RIFCSPLOWO2_01_FULL_39_10</name>
    <dbReference type="NCBI Taxonomy" id="1802516"/>
    <lineage>
        <taxon>Bacteria</taxon>
        <taxon>Candidatus Woeseibacteriota</taxon>
    </lineage>
</organism>
<dbReference type="InterPro" id="IPR012763">
    <property type="entry name" value="DNA_pol_III_sug/sutau_N"/>
</dbReference>
<dbReference type="Gene3D" id="3.40.50.300">
    <property type="entry name" value="P-loop containing nucleotide triphosphate hydrolases"/>
    <property type="match status" value="1"/>
</dbReference>
<evidence type="ECO:0000256" key="1">
    <source>
        <dbReference type="ARBA" id="ARBA00022932"/>
    </source>
</evidence>
<dbReference type="Proteomes" id="UP000179018">
    <property type="component" value="Unassembled WGS sequence"/>
</dbReference>
<evidence type="ECO:0000259" key="4">
    <source>
        <dbReference type="SMART" id="SM00382"/>
    </source>
</evidence>
<dbReference type="EC" id="2.7.7.7" evidence="3"/>
<dbReference type="SUPFAM" id="SSF48019">
    <property type="entry name" value="post-AAA+ oligomerization domain-like"/>
    <property type="match status" value="1"/>
</dbReference>
<proteinExistence type="inferred from homology"/>
<comment type="function">
    <text evidence="3">DNA polymerase III is a complex, multichain enzyme responsible for most of the replicative synthesis in bacteria. This DNA polymerase also exhibits 3' to 5' exonuclease activity.</text>
</comment>
<feature type="domain" description="AAA+ ATPase" evidence="4">
    <location>
        <begin position="33"/>
        <end position="180"/>
    </location>
</feature>
<dbReference type="Gene3D" id="1.10.8.60">
    <property type="match status" value="1"/>
</dbReference>
<dbReference type="STRING" id="1802516.A3A75_03310"/>
<feature type="non-terminal residue" evidence="5">
    <location>
        <position position="358"/>
    </location>
</feature>
<accession>A0A1F8B5N5</accession>
<evidence type="ECO:0000256" key="3">
    <source>
        <dbReference type="RuleBase" id="RU364063"/>
    </source>
</evidence>
<name>A0A1F8B5N5_9BACT</name>
<keyword evidence="1 3" id="KW-0239">DNA-directed DNA polymerase</keyword>
<dbReference type="EMBL" id="MGHC01000022">
    <property type="protein sequence ID" value="OGM59354.1"/>
    <property type="molecule type" value="Genomic_DNA"/>
</dbReference>
<dbReference type="SUPFAM" id="SSF52540">
    <property type="entry name" value="P-loop containing nucleoside triphosphate hydrolases"/>
    <property type="match status" value="1"/>
</dbReference>
<dbReference type="AlphaFoldDB" id="A0A1F8B5N5"/>
<dbReference type="PANTHER" id="PTHR11669">
    <property type="entry name" value="REPLICATION FACTOR C / DNA POLYMERASE III GAMMA-TAU SUBUNIT"/>
    <property type="match status" value="1"/>
</dbReference>
<comment type="subunit">
    <text evidence="3">DNA polymerase III contains a core (composed of alpha, epsilon and theta chains) that associates with a tau subunit. This core dimerizes to form the POLIII' complex. PolIII' associates with the gamma complex (composed of gamma, delta, delta', psi and chi chains) and with the beta chain to form the complete DNA polymerase III complex.</text>
</comment>
<dbReference type="CDD" id="cd00009">
    <property type="entry name" value="AAA"/>
    <property type="match status" value="1"/>
</dbReference>
<evidence type="ECO:0000313" key="6">
    <source>
        <dbReference type="Proteomes" id="UP000179018"/>
    </source>
</evidence>
<keyword evidence="3" id="KW-0067">ATP-binding</keyword>
<evidence type="ECO:0000256" key="2">
    <source>
        <dbReference type="ARBA" id="ARBA00049244"/>
    </source>
</evidence>
<dbReference type="InterPro" id="IPR050238">
    <property type="entry name" value="DNA_Rep/Repair_Clamp_Loader"/>
</dbReference>
<dbReference type="InterPro" id="IPR008921">
    <property type="entry name" value="DNA_pol3_clamp-load_cplx_C"/>
</dbReference>
<dbReference type="InterPro" id="IPR003593">
    <property type="entry name" value="AAA+_ATPase"/>
</dbReference>
<gene>
    <name evidence="3" type="primary">dnaX</name>
    <name evidence="5" type="ORF">A3A75_03310</name>
</gene>
<protein>
    <recommendedName>
        <fullName evidence="3">DNA polymerase III subunit gamma/tau</fullName>
        <ecNumber evidence="3">2.7.7.7</ecNumber>
    </recommendedName>
</protein>
<dbReference type="NCBIfam" id="TIGR02397">
    <property type="entry name" value="dnaX_nterm"/>
    <property type="match status" value="1"/>
</dbReference>
<dbReference type="GO" id="GO:0006261">
    <property type="term" value="P:DNA-templated DNA replication"/>
    <property type="evidence" value="ECO:0007669"/>
    <property type="project" value="TreeGrafter"/>
</dbReference>
<comment type="caution">
    <text evidence="5">The sequence shown here is derived from an EMBL/GenBank/DDBJ whole genome shotgun (WGS) entry which is preliminary data.</text>
</comment>
<keyword evidence="3" id="KW-0547">Nucleotide-binding</keyword>
<dbReference type="GO" id="GO:0003677">
    <property type="term" value="F:DNA binding"/>
    <property type="evidence" value="ECO:0007669"/>
    <property type="project" value="InterPro"/>
</dbReference>
<keyword evidence="3" id="KW-0548">Nucleotidyltransferase</keyword>
<sequence>MTLYLKYRSKTVDELDLESVRESLKKIISSKKIPHAFLFAGPKGTGKTSAARILAKVVNCDPPTPALRKGMEPCNQCYQCTSITRGDNLDVIEMDAASHRGIDDIRMLREAVKLSPVKAKKKVYIIDEAHMLTTEASNALLKTLEEPPDHVLFILATTNPEKLIETIRSRTTYVAFKKASIPEIMRSLERVVRGEKLETNAEVFELIAKHSDGSFRDATKTLEQFISEGNKLEKENIEEYLYRKSVFDVEEFIKILSDKNTLSALQAIEDATNQGVSVKNVIQQVVERLREALIAKVGGRGRDLKNFTKEDLIFLIKLISRANSEISTAVMEQIPLEVAIVEWCQPEAHANGLSSSGR</sequence>
<dbReference type="Pfam" id="PF13177">
    <property type="entry name" value="DNA_pol3_delta2"/>
    <property type="match status" value="1"/>
</dbReference>
<keyword evidence="3" id="KW-0808">Transferase</keyword>
<dbReference type="GO" id="GO:0003887">
    <property type="term" value="F:DNA-directed DNA polymerase activity"/>
    <property type="evidence" value="ECO:0007669"/>
    <property type="project" value="UniProtKB-KW"/>
</dbReference>
<evidence type="ECO:0000313" key="5">
    <source>
        <dbReference type="EMBL" id="OGM59354.1"/>
    </source>
</evidence>
<reference evidence="5 6" key="1">
    <citation type="journal article" date="2016" name="Nat. Commun.">
        <title>Thousands of microbial genomes shed light on interconnected biogeochemical processes in an aquifer system.</title>
        <authorList>
            <person name="Anantharaman K."/>
            <person name="Brown C.T."/>
            <person name="Hug L.A."/>
            <person name="Sharon I."/>
            <person name="Castelle C.J."/>
            <person name="Probst A.J."/>
            <person name="Thomas B.C."/>
            <person name="Singh A."/>
            <person name="Wilkins M.J."/>
            <person name="Karaoz U."/>
            <person name="Brodie E.L."/>
            <person name="Williams K.H."/>
            <person name="Hubbard S.S."/>
            <person name="Banfield J.F."/>
        </authorList>
    </citation>
    <scope>NUCLEOTIDE SEQUENCE [LARGE SCALE GENOMIC DNA]</scope>
</reference>
<dbReference type="GO" id="GO:0005524">
    <property type="term" value="F:ATP binding"/>
    <property type="evidence" value="ECO:0007669"/>
    <property type="project" value="UniProtKB-KW"/>
</dbReference>
<comment type="similarity">
    <text evidence="3">Belongs to the DnaX/STICHEL family.</text>
</comment>
<dbReference type="InterPro" id="IPR027417">
    <property type="entry name" value="P-loop_NTPase"/>
</dbReference>
<dbReference type="GO" id="GO:0009360">
    <property type="term" value="C:DNA polymerase III complex"/>
    <property type="evidence" value="ECO:0007669"/>
    <property type="project" value="InterPro"/>
</dbReference>
<keyword evidence="3" id="KW-0235">DNA replication</keyword>
<dbReference type="PANTHER" id="PTHR11669:SF0">
    <property type="entry name" value="PROTEIN STICHEL-LIKE 2"/>
    <property type="match status" value="1"/>
</dbReference>
<dbReference type="SMART" id="SM00382">
    <property type="entry name" value="AAA"/>
    <property type="match status" value="1"/>
</dbReference>
<comment type="catalytic activity">
    <reaction evidence="2 3">
        <text>DNA(n) + a 2'-deoxyribonucleoside 5'-triphosphate = DNA(n+1) + diphosphate</text>
        <dbReference type="Rhea" id="RHEA:22508"/>
        <dbReference type="Rhea" id="RHEA-COMP:17339"/>
        <dbReference type="Rhea" id="RHEA-COMP:17340"/>
        <dbReference type="ChEBI" id="CHEBI:33019"/>
        <dbReference type="ChEBI" id="CHEBI:61560"/>
        <dbReference type="ChEBI" id="CHEBI:173112"/>
        <dbReference type="EC" id="2.7.7.7"/>
    </reaction>
</comment>